<reference evidence="1" key="2">
    <citation type="submission" date="2020-11" db="EMBL/GenBank/DDBJ databases">
        <authorList>
            <person name="McCartney M.A."/>
            <person name="Auch B."/>
            <person name="Kono T."/>
            <person name="Mallez S."/>
            <person name="Becker A."/>
            <person name="Gohl D.M."/>
            <person name="Silverstein K.A.T."/>
            <person name="Koren S."/>
            <person name="Bechman K.B."/>
            <person name="Herman A."/>
            <person name="Abrahante J.E."/>
            <person name="Garbe J."/>
        </authorList>
    </citation>
    <scope>NUCLEOTIDE SEQUENCE</scope>
    <source>
        <strain evidence="1">Duluth1</strain>
        <tissue evidence="1">Whole animal</tissue>
    </source>
</reference>
<evidence type="ECO:0000313" key="1">
    <source>
        <dbReference type="EMBL" id="KAH3870291.1"/>
    </source>
</evidence>
<dbReference type="EMBL" id="JAIWYP010000002">
    <property type="protein sequence ID" value="KAH3870291.1"/>
    <property type="molecule type" value="Genomic_DNA"/>
</dbReference>
<protein>
    <submittedName>
        <fullName evidence="1">Uncharacterized protein</fullName>
    </submittedName>
</protein>
<reference evidence="1" key="1">
    <citation type="journal article" date="2019" name="bioRxiv">
        <title>The Genome of the Zebra Mussel, Dreissena polymorpha: A Resource for Invasive Species Research.</title>
        <authorList>
            <person name="McCartney M.A."/>
            <person name="Auch B."/>
            <person name="Kono T."/>
            <person name="Mallez S."/>
            <person name="Zhang Y."/>
            <person name="Obille A."/>
            <person name="Becker A."/>
            <person name="Abrahante J.E."/>
            <person name="Garbe J."/>
            <person name="Badalamenti J.P."/>
            <person name="Herman A."/>
            <person name="Mangelson H."/>
            <person name="Liachko I."/>
            <person name="Sullivan S."/>
            <person name="Sone E.D."/>
            <person name="Koren S."/>
            <person name="Silverstein K.A.T."/>
            <person name="Beckman K.B."/>
            <person name="Gohl D.M."/>
        </authorList>
    </citation>
    <scope>NUCLEOTIDE SEQUENCE</scope>
    <source>
        <strain evidence="1">Duluth1</strain>
        <tissue evidence="1">Whole animal</tissue>
    </source>
</reference>
<gene>
    <name evidence="1" type="ORF">DPMN_033473</name>
</gene>
<name>A0A9D4M642_DREPO</name>
<dbReference type="Proteomes" id="UP000828390">
    <property type="component" value="Unassembled WGS sequence"/>
</dbReference>
<proteinExistence type="predicted"/>
<dbReference type="AlphaFoldDB" id="A0A9D4M642"/>
<sequence length="149" mass="16814">MCCPGLQHRIYGNTIRYRIRDVNPVPILGYSYQQYPCNSIHATNPLLPSNSFISSSGQVDSHRSEQISGLSCGSTTNQRDPCEVSPLNSAIPMTMKSSNSPQYSPWCQGKVQGHMGFGDLCKIACWTGVMRHFPFQLRLHCNYFLFNQY</sequence>
<organism evidence="1 2">
    <name type="scientific">Dreissena polymorpha</name>
    <name type="common">Zebra mussel</name>
    <name type="synonym">Mytilus polymorpha</name>
    <dbReference type="NCBI Taxonomy" id="45954"/>
    <lineage>
        <taxon>Eukaryota</taxon>
        <taxon>Metazoa</taxon>
        <taxon>Spiralia</taxon>
        <taxon>Lophotrochozoa</taxon>
        <taxon>Mollusca</taxon>
        <taxon>Bivalvia</taxon>
        <taxon>Autobranchia</taxon>
        <taxon>Heteroconchia</taxon>
        <taxon>Euheterodonta</taxon>
        <taxon>Imparidentia</taxon>
        <taxon>Neoheterodontei</taxon>
        <taxon>Myida</taxon>
        <taxon>Dreissenoidea</taxon>
        <taxon>Dreissenidae</taxon>
        <taxon>Dreissena</taxon>
    </lineage>
</organism>
<accession>A0A9D4M642</accession>
<keyword evidence="2" id="KW-1185">Reference proteome</keyword>
<comment type="caution">
    <text evidence="1">The sequence shown here is derived from an EMBL/GenBank/DDBJ whole genome shotgun (WGS) entry which is preliminary data.</text>
</comment>
<evidence type="ECO:0000313" key="2">
    <source>
        <dbReference type="Proteomes" id="UP000828390"/>
    </source>
</evidence>